<feature type="compositionally biased region" description="Polar residues" evidence="1">
    <location>
        <begin position="91"/>
        <end position="103"/>
    </location>
</feature>
<evidence type="ECO:0000313" key="3">
    <source>
        <dbReference type="Proteomes" id="UP000290767"/>
    </source>
</evidence>
<proteinExistence type="predicted"/>
<dbReference type="AlphaFoldDB" id="A0A4Q1TYT2"/>
<evidence type="ECO:0008006" key="4">
    <source>
        <dbReference type="Google" id="ProtNLM"/>
    </source>
</evidence>
<gene>
    <name evidence="2" type="ORF">B5P46_20455</name>
</gene>
<dbReference type="Proteomes" id="UP000290767">
    <property type="component" value="Unassembled WGS sequence"/>
</dbReference>
<accession>A0A4Q1TYT2</accession>
<reference evidence="2 3" key="1">
    <citation type="submission" date="2017-03" db="EMBL/GenBank/DDBJ databases">
        <authorList>
            <person name="Safronova V.I."/>
            <person name="Sazanova A.L."/>
            <person name="Chirak E.R."/>
        </authorList>
    </citation>
    <scope>NUCLEOTIDE SEQUENCE [LARGE SCALE GENOMIC DNA]</scope>
    <source>
        <strain evidence="2 3">Tri-43</strain>
    </source>
</reference>
<sequence length="103" mass="11078">MRAVYRRRGCAVSHPLCPAGHLPHRGDWMGAAVSPNNDGFAILCRQKVTDDPTSCRSPPCGGDPRQGRGGSRTAQPHIPPHGSNYRKHKNSPNVTPASTMQLA</sequence>
<organism evidence="2 3">
    <name type="scientific">Rhizobium leguminosarum</name>
    <dbReference type="NCBI Taxonomy" id="384"/>
    <lineage>
        <taxon>Bacteria</taxon>
        <taxon>Pseudomonadati</taxon>
        <taxon>Pseudomonadota</taxon>
        <taxon>Alphaproteobacteria</taxon>
        <taxon>Hyphomicrobiales</taxon>
        <taxon>Rhizobiaceae</taxon>
        <taxon>Rhizobium/Agrobacterium group</taxon>
        <taxon>Rhizobium</taxon>
    </lineage>
</organism>
<evidence type="ECO:0000313" key="2">
    <source>
        <dbReference type="EMBL" id="RXT24266.1"/>
    </source>
</evidence>
<dbReference type="EMBL" id="MZMU01000012">
    <property type="protein sequence ID" value="RXT24266.1"/>
    <property type="molecule type" value="Genomic_DNA"/>
</dbReference>
<protein>
    <recommendedName>
        <fullName evidence="4">Lytic murein transglycosylase</fullName>
    </recommendedName>
</protein>
<comment type="caution">
    <text evidence="2">The sequence shown here is derived from an EMBL/GenBank/DDBJ whole genome shotgun (WGS) entry which is preliminary data.</text>
</comment>
<feature type="region of interest" description="Disordered" evidence="1">
    <location>
        <begin position="50"/>
        <end position="103"/>
    </location>
</feature>
<evidence type="ECO:0000256" key="1">
    <source>
        <dbReference type="SAM" id="MobiDB-lite"/>
    </source>
</evidence>
<name>A0A4Q1TYT2_RHILE</name>